<evidence type="ECO:0000256" key="1">
    <source>
        <dbReference type="SAM" id="SignalP"/>
    </source>
</evidence>
<dbReference type="InterPro" id="IPR011042">
    <property type="entry name" value="6-blade_b-propeller_TolB-like"/>
</dbReference>
<dbReference type="RefSeq" id="WP_169927683.1">
    <property type="nucleotide sequence ID" value="NZ_CP012333.1"/>
</dbReference>
<feature type="signal peptide" evidence="1">
    <location>
        <begin position="1"/>
        <end position="21"/>
    </location>
</feature>
<evidence type="ECO:0000313" key="2">
    <source>
        <dbReference type="EMBL" id="AKU97716.1"/>
    </source>
</evidence>
<dbReference type="AlphaFoldDB" id="A0A0K1PWH2"/>
<proteinExistence type="predicted"/>
<evidence type="ECO:0000313" key="3">
    <source>
        <dbReference type="Proteomes" id="UP000064967"/>
    </source>
</evidence>
<dbReference type="Gene3D" id="2.120.10.30">
    <property type="entry name" value="TolB, C-terminal domain"/>
    <property type="match status" value="1"/>
</dbReference>
<keyword evidence="1" id="KW-0732">Signal</keyword>
<dbReference type="EMBL" id="CP012333">
    <property type="protein sequence ID" value="AKU97716.1"/>
    <property type="molecule type" value="Genomic_DNA"/>
</dbReference>
<dbReference type="PROSITE" id="PS51257">
    <property type="entry name" value="PROKAR_LIPOPROTEIN"/>
    <property type="match status" value="1"/>
</dbReference>
<gene>
    <name evidence="2" type="ORF">AKJ09_04380</name>
</gene>
<dbReference type="STRING" id="1391654.AKJ09_04380"/>
<name>A0A0K1PWH2_9BACT</name>
<reference evidence="2 3" key="1">
    <citation type="submission" date="2015-08" db="EMBL/GenBank/DDBJ databases">
        <authorList>
            <person name="Babu N.S."/>
            <person name="Beckwith C.J."/>
            <person name="Beseler K.G."/>
            <person name="Brison A."/>
            <person name="Carone J.V."/>
            <person name="Caskin T.P."/>
            <person name="Diamond M."/>
            <person name="Durham M.E."/>
            <person name="Foxe J.M."/>
            <person name="Go M."/>
            <person name="Henderson B.A."/>
            <person name="Jones I.B."/>
            <person name="McGettigan J.A."/>
            <person name="Micheletti S.J."/>
            <person name="Nasrallah M.E."/>
            <person name="Ortiz D."/>
            <person name="Piller C.R."/>
            <person name="Privatt S.R."/>
            <person name="Schneider S.L."/>
            <person name="Sharp S."/>
            <person name="Smith T.C."/>
            <person name="Stanton J.D."/>
            <person name="Ullery H.E."/>
            <person name="Wilson R.J."/>
            <person name="Serrano M.G."/>
            <person name="Buck G."/>
            <person name="Lee V."/>
            <person name="Wang Y."/>
            <person name="Carvalho R."/>
            <person name="Voegtly L."/>
            <person name="Shi R."/>
            <person name="Duckworth R."/>
            <person name="Johnson A."/>
            <person name="Loviza R."/>
            <person name="Walstead R."/>
            <person name="Shah Z."/>
            <person name="Kiflezghi M."/>
            <person name="Wade K."/>
            <person name="Ball S.L."/>
            <person name="Bradley K.W."/>
            <person name="Asai D.J."/>
            <person name="Bowman C.A."/>
            <person name="Russell D.A."/>
            <person name="Pope W.H."/>
            <person name="Jacobs-Sera D."/>
            <person name="Hendrix R.W."/>
            <person name="Hatfull G.F."/>
        </authorList>
    </citation>
    <scope>NUCLEOTIDE SEQUENCE [LARGE SCALE GENOMIC DNA]</scope>
    <source>
        <strain evidence="2 3">DSM 27648</strain>
    </source>
</reference>
<feature type="chain" id="PRO_5005466732" evidence="1">
    <location>
        <begin position="22"/>
        <end position="322"/>
    </location>
</feature>
<keyword evidence="3" id="KW-1185">Reference proteome</keyword>
<organism evidence="2 3">
    <name type="scientific">Labilithrix luteola</name>
    <dbReference type="NCBI Taxonomy" id="1391654"/>
    <lineage>
        <taxon>Bacteria</taxon>
        <taxon>Pseudomonadati</taxon>
        <taxon>Myxococcota</taxon>
        <taxon>Polyangia</taxon>
        <taxon>Polyangiales</taxon>
        <taxon>Labilitrichaceae</taxon>
        <taxon>Labilithrix</taxon>
    </lineage>
</organism>
<protein>
    <submittedName>
        <fullName evidence="2">Periplasmic ATP/GTP-binding protein</fullName>
    </submittedName>
</protein>
<accession>A0A0K1PWH2</accession>
<dbReference type="SUPFAM" id="SSF101898">
    <property type="entry name" value="NHL repeat"/>
    <property type="match status" value="1"/>
</dbReference>
<dbReference type="KEGG" id="llu:AKJ09_04380"/>
<dbReference type="Proteomes" id="UP000064967">
    <property type="component" value="Chromosome"/>
</dbReference>
<sequence length="322" mass="34030">MLVTLRRHLRPIVTLATLALAGTFGCGRDASFASSSVSASSAAADKGFTLKGFSTPESALYDPIADVYFVSNVSGHPFDVDHDGFLSRVSPDGTKIELRFVDGGKKPDGLSAPKGMALVDRRLFVADIDRVRAFDADTGADAGTVTVPGAVFLNDLASAPDGTVYVTDTALVRKGEGFAPSGADAIYAFDSRHPDRGARKVVARPDFEGPNGIAFHDGRLEMVTFPGGEWITLATTGEILRRGKLPGGMLDGIVCLDDGSLLASSWAASAVYRVRPNGAPNEATIALPDVKSPADIGFDTRRHRVLVPLFQENGLRVMPLDP</sequence>